<evidence type="ECO:0000313" key="8">
    <source>
        <dbReference type="EMBL" id="VFJ15337.1"/>
    </source>
</evidence>
<dbReference type="InterPro" id="IPR028090">
    <property type="entry name" value="JAB_dom_prok"/>
</dbReference>
<dbReference type="RefSeq" id="WP_134485294.1">
    <property type="nucleotide sequence ID" value="NZ_LR216287.1"/>
</dbReference>
<dbReference type="AlphaFoldDB" id="A0A484IEU1"/>
<keyword evidence="3" id="KW-0378">Hydrolase</keyword>
<dbReference type="EMBL" id="LR216287">
    <property type="protein sequence ID" value="VFJ15337.1"/>
    <property type="molecule type" value="Genomic_DNA"/>
</dbReference>
<sequence>MDFSFLKRNKNSNASDSRPKKKIVTITKNVVDGIISYSKMHHPYEGILILEGERRKTEIHINNLVIPPFSVHGPFYSGFPINELPFDLKYIGTAHSHPSGSSQPSLEDLNHFYGLISIIISHPYEERDLRAFDSQGREVPLVKTE</sequence>
<feature type="region of interest" description="Disordered" evidence="6">
    <location>
        <begin position="1"/>
        <end position="20"/>
    </location>
</feature>
<evidence type="ECO:0000256" key="1">
    <source>
        <dbReference type="ARBA" id="ARBA00022670"/>
    </source>
</evidence>
<gene>
    <name evidence="8" type="ORF">NFRAN_3014</name>
</gene>
<dbReference type="GeneID" id="39422120"/>
<evidence type="ECO:0000313" key="9">
    <source>
        <dbReference type="Proteomes" id="UP000294299"/>
    </source>
</evidence>
<dbReference type="KEGG" id="nfn:NFRAN_3014"/>
<evidence type="ECO:0000256" key="2">
    <source>
        <dbReference type="ARBA" id="ARBA00022723"/>
    </source>
</evidence>
<organism evidence="8 9">
    <name type="scientific">Candidatus Nitrosocosmicus franklandianus</name>
    <dbReference type="NCBI Taxonomy" id="1798806"/>
    <lineage>
        <taxon>Archaea</taxon>
        <taxon>Nitrososphaerota</taxon>
        <taxon>Nitrososphaeria</taxon>
        <taxon>Nitrososphaerales</taxon>
        <taxon>Nitrososphaeraceae</taxon>
        <taxon>Candidatus Nitrosocosmicus</taxon>
    </lineage>
</organism>
<dbReference type="OrthoDB" id="4612at2157"/>
<evidence type="ECO:0000259" key="7">
    <source>
        <dbReference type="Pfam" id="PF14464"/>
    </source>
</evidence>
<reference evidence="8 9" key="1">
    <citation type="submission" date="2019-02" db="EMBL/GenBank/DDBJ databases">
        <authorList>
            <person name="Lehtovirta-Morley E L."/>
        </authorList>
    </citation>
    <scope>NUCLEOTIDE SEQUENCE [LARGE SCALE GENOMIC DNA]</scope>
    <source>
        <strain evidence="8">NFRAN1</strain>
    </source>
</reference>
<evidence type="ECO:0000256" key="5">
    <source>
        <dbReference type="ARBA" id="ARBA00023049"/>
    </source>
</evidence>
<feature type="domain" description="JAB" evidence="7">
    <location>
        <begin position="28"/>
        <end position="131"/>
    </location>
</feature>
<keyword evidence="4" id="KW-0862">Zinc</keyword>
<name>A0A484IEU1_9ARCH</name>
<dbReference type="GO" id="GO:0006508">
    <property type="term" value="P:proteolysis"/>
    <property type="evidence" value="ECO:0007669"/>
    <property type="project" value="UniProtKB-KW"/>
</dbReference>
<keyword evidence="5" id="KW-0482">Metalloprotease</keyword>
<dbReference type="Pfam" id="PF14464">
    <property type="entry name" value="Prok-JAB"/>
    <property type="match status" value="1"/>
</dbReference>
<accession>A0A484IEU1</accession>
<dbReference type="Proteomes" id="UP000294299">
    <property type="component" value="Chromosome NFRAN"/>
</dbReference>
<keyword evidence="2" id="KW-0479">Metal-binding</keyword>
<evidence type="ECO:0000256" key="6">
    <source>
        <dbReference type="SAM" id="MobiDB-lite"/>
    </source>
</evidence>
<dbReference type="Gene3D" id="3.40.140.10">
    <property type="entry name" value="Cytidine Deaminase, domain 2"/>
    <property type="match status" value="1"/>
</dbReference>
<evidence type="ECO:0000256" key="3">
    <source>
        <dbReference type="ARBA" id="ARBA00022801"/>
    </source>
</evidence>
<dbReference type="GO" id="GO:0008237">
    <property type="term" value="F:metallopeptidase activity"/>
    <property type="evidence" value="ECO:0007669"/>
    <property type="project" value="UniProtKB-KW"/>
</dbReference>
<evidence type="ECO:0000256" key="4">
    <source>
        <dbReference type="ARBA" id="ARBA00022833"/>
    </source>
</evidence>
<proteinExistence type="predicted"/>
<keyword evidence="9" id="KW-1185">Reference proteome</keyword>
<keyword evidence="1" id="KW-0645">Protease</keyword>
<dbReference type="GO" id="GO:0046872">
    <property type="term" value="F:metal ion binding"/>
    <property type="evidence" value="ECO:0007669"/>
    <property type="project" value="UniProtKB-KW"/>
</dbReference>
<protein>
    <recommendedName>
        <fullName evidence="7">JAB domain-containing protein</fullName>
    </recommendedName>
</protein>
<dbReference type="SUPFAM" id="SSF102712">
    <property type="entry name" value="JAB1/MPN domain"/>
    <property type="match status" value="1"/>
</dbReference>